<feature type="chain" id="PRO_5013808194" description="DUF38 domain-containing protein" evidence="1">
    <location>
        <begin position="17"/>
        <end position="338"/>
    </location>
</feature>
<evidence type="ECO:0000313" key="3">
    <source>
        <dbReference type="Proteomes" id="UP000230233"/>
    </source>
</evidence>
<dbReference type="Proteomes" id="UP000230233">
    <property type="component" value="Chromosome IV"/>
</dbReference>
<evidence type="ECO:0008006" key="4">
    <source>
        <dbReference type="Google" id="ProtNLM"/>
    </source>
</evidence>
<dbReference type="AlphaFoldDB" id="A0A2G5TXW2"/>
<evidence type="ECO:0000313" key="2">
    <source>
        <dbReference type="EMBL" id="PIC32149.1"/>
    </source>
</evidence>
<comment type="caution">
    <text evidence="2">The sequence shown here is derived from an EMBL/GenBank/DDBJ whole genome shotgun (WGS) entry which is preliminary data.</text>
</comment>
<sequence>MLLLIFVLLCIPSSLALFDSIHDTKDTGDLYPLVQQGVFYKNFVFFDVFNNFKTGENIINPSLSTRFSTAISASTVHMYHGLYWEPSSRDEDNYPGEEAVACAYIDVDHYLASWKPELVSNQSRIEVGQSKMSGNGTVRVKCSRFDGHVRRVSESFFGCYYNGTVYRTEEIWDEPNPGNDSSLRKRMSCQRSDDGYFENKLVGCSIRETHNYTTPDNSVVTYVSIHSLGLNEVNDIYLDKQYKKCVESEPGVVKLEKAAAIIYENSCTVDNVVYKDFYDDDVKGVRWFCYEVERVNIKNAKLERTVLWTSVCMKNINYQMDVNLFVIPKQMFSNVMSH</sequence>
<keyword evidence="1" id="KW-0732">Signal</keyword>
<protein>
    <recommendedName>
        <fullName evidence="4">DUF38 domain-containing protein</fullName>
    </recommendedName>
</protein>
<dbReference type="EMBL" id="PDUG01000004">
    <property type="protein sequence ID" value="PIC32149.1"/>
    <property type="molecule type" value="Genomic_DNA"/>
</dbReference>
<name>A0A2G5TXW2_9PELO</name>
<evidence type="ECO:0000256" key="1">
    <source>
        <dbReference type="SAM" id="SignalP"/>
    </source>
</evidence>
<gene>
    <name evidence="2" type="primary">Cnig_chr_IV.g12593</name>
    <name evidence="2" type="ORF">B9Z55_012593</name>
</gene>
<dbReference type="OrthoDB" id="5820523at2759"/>
<reference evidence="3" key="1">
    <citation type="submission" date="2017-10" db="EMBL/GenBank/DDBJ databases">
        <title>Rapid genome shrinkage in a self-fertile nematode reveals novel sperm competition proteins.</title>
        <authorList>
            <person name="Yin D."/>
            <person name="Schwarz E.M."/>
            <person name="Thomas C.G."/>
            <person name="Felde R.L."/>
            <person name="Korf I.F."/>
            <person name="Cutter A.D."/>
            <person name="Schartner C.M."/>
            <person name="Ralston E.J."/>
            <person name="Meyer B.J."/>
            <person name="Haag E.S."/>
        </authorList>
    </citation>
    <scope>NUCLEOTIDE SEQUENCE [LARGE SCALE GENOMIC DNA]</scope>
    <source>
        <strain evidence="3">JU1422</strain>
    </source>
</reference>
<feature type="signal peptide" evidence="1">
    <location>
        <begin position="1"/>
        <end position="16"/>
    </location>
</feature>
<proteinExistence type="predicted"/>
<organism evidence="2 3">
    <name type="scientific">Caenorhabditis nigoni</name>
    <dbReference type="NCBI Taxonomy" id="1611254"/>
    <lineage>
        <taxon>Eukaryota</taxon>
        <taxon>Metazoa</taxon>
        <taxon>Ecdysozoa</taxon>
        <taxon>Nematoda</taxon>
        <taxon>Chromadorea</taxon>
        <taxon>Rhabditida</taxon>
        <taxon>Rhabditina</taxon>
        <taxon>Rhabditomorpha</taxon>
        <taxon>Rhabditoidea</taxon>
        <taxon>Rhabditidae</taxon>
        <taxon>Peloderinae</taxon>
        <taxon>Caenorhabditis</taxon>
    </lineage>
</organism>
<keyword evidence="3" id="KW-1185">Reference proteome</keyword>
<accession>A0A2G5TXW2</accession>